<dbReference type="EMBL" id="JAQMWT010000359">
    <property type="protein sequence ID" value="KAJ8603219.1"/>
    <property type="molecule type" value="Genomic_DNA"/>
</dbReference>
<proteinExistence type="predicted"/>
<accession>A0AAD7XP90</accession>
<feature type="region of interest" description="Disordered" evidence="1">
    <location>
        <begin position="125"/>
        <end position="166"/>
    </location>
</feature>
<organism evidence="2 3">
    <name type="scientific">Chrysophaeum taylorii</name>
    <dbReference type="NCBI Taxonomy" id="2483200"/>
    <lineage>
        <taxon>Eukaryota</taxon>
        <taxon>Sar</taxon>
        <taxon>Stramenopiles</taxon>
        <taxon>Ochrophyta</taxon>
        <taxon>Pelagophyceae</taxon>
        <taxon>Pelagomonadales</taxon>
        <taxon>Pelagomonadaceae</taxon>
        <taxon>Chrysophaeum</taxon>
    </lineage>
</organism>
<evidence type="ECO:0000313" key="2">
    <source>
        <dbReference type="EMBL" id="KAJ8603219.1"/>
    </source>
</evidence>
<feature type="compositionally biased region" description="Low complexity" evidence="1">
    <location>
        <begin position="134"/>
        <end position="153"/>
    </location>
</feature>
<protein>
    <submittedName>
        <fullName evidence="2">Uncharacterized protein</fullName>
    </submittedName>
</protein>
<comment type="caution">
    <text evidence="2">The sequence shown here is derived from an EMBL/GenBank/DDBJ whole genome shotgun (WGS) entry which is preliminary data.</text>
</comment>
<sequence>METWVFSLPASLELSSLDGMKLKVDKQTRKKRKIEVYDLACDVVASPASFDVRVFGTTGMRRPDRCFEIRCEAHDVVPTESLDISEFVNAKDSTPIPLPPFPPFDDLFFRKDHAGLPPVENIKVRFRPNGASRPTTKTTAKTTTEKTTTAETPTTKKKKKKKKSKL</sequence>
<feature type="compositionally biased region" description="Basic residues" evidence="1">
    <location>
        <begin position="155"/>
        <end position="166"/>
    </location>
</feature>
<evidence type="ECO:0000313" key="3">
    <source>
        <dbReference type="Proteomes" id="UP001230188"/>
    </source>
</evidence>
<dbReference type="AlphaFoldDB" id="A0AAD7XP90"/>
<name>A0AAD7XP90_9STRA</name>
<gene>
    <name evidence="2" type="ORF">CTAYLR_003844</name>
</gene>
<keyword evidence="3" id="KW-1185">Reference proteome</keyword>
<dbReference type="Proteomes" id="UP001230188">
    <property type="component" value="Unassembled WGS sequence"/>
</dbReference>
<evidence type="ECO:0000256" key="1">
    <source>
        <dbReference type="SAM" id="MobiDB-lite"/>
    </source>
</evidence>
<reference evidence="2" key="1">
    <citation type="submission" date="2023-01" db="EMBL/GenBank/DDBJ databases">
        <title>Metagenome sequencing of chrysophaentin producing Chrysophaeum taylorii.</title>
        <authorList>
            <person name="Davison J."/>
            <person name="Bewley C."/>
        </authorList>
    </citation>
    <scope>NUCLEOTIDE SEQUENCE</scope>
    <source>
        <strain evidence="2">NIES-1699</strain>
    </source>
</reference>